<dbReference type="FunFam" id="3.40.50.300:FF:000420">
    <property type="entry name" value="Endoribonuclease dicer-like 1"/>
    <property type="match status" value="1"/>
</dbReference>
<evidence type="ECO:0000256" key="15">
    <source>
        <dbReference type="ARBA" id="ARBA00023211"/>
    </source>
</evidence>
<dbReference type="SUPFAM" id="SSF69065">
    <property type="entry name" value="RNase III domain-like"/>
    <property type="match status" value="2"/>
</dbReference>
<dbReference type="PROSITE" id="PS50137">
    <property type="entry name" value="DS_RBD"/>
    <property type="match status" value="1"/>
</dbReference>
<dbReference type="GO" id="GO:0003723">
    <property type="term" value="F:RNA binding"/>
    <property type="evidence" value="ECO:0007669"/>
    <property type="project" value="UniProtKB-UniRule"/>
</dbReference>
<dbReference type="PROSITE" id="PS51194">
    <property type="entry name" value="HELICASE_CTER"/>
    <property type="match status" value="1"/>
</dbReference>
<dbReference type="PROSITE" id="PS51192">
    <property type="entry name" value="HELICASE_ATP_BIND_1"/>
    <property type="match status" value="1"/>
</dbReference>
<dbReference type="Pfam" id="PF03368">
    <property type="entry name" value="Dicer_dimer"/>
    <property type="match status" value="1"/>
</dbReference>
<feature type="domain" description="PAZ" evidence="21">
    <location>
        <begin position="806"/>
        <end position="933"/>
    </location>
</feature>
<dbReference type="GO" id="GO:0004519">
    <property type="term" value="F:endonuclease activity"/>
    <property type="evidence" value="ECO:0007669"/>
    <property type="project" value="UniProtKB-KW"/>
</dbReference>
<keyword evidence="8" id="KW-0255">Endonuclease</keyword>
<accession>A0ABD1B420</accession>
<dbReference type="FunFam" id="1.10.1520.10:FF:000013">
    <property type="entry name" value="Endoribonuclease Dicer homolog 2"/>
    <property type="match status" value="1"/>
</dbReference>
<dbReference type="PROSITE" id="PS00517">
    <property type="entry name" value="RNASE_3_1"/>
    <property type="match status" value="1"/>
</dbReference>
<dbReference type="SMART" id="SM00949">
    <property type="entry name" value="PAZ"/>
    <property type="match status" value="1"/>
</dbReference>
<keyword evidence="7" id="KW-0547">Nucleotide-binding</keyword>
<evidence type="ECO:0000256" key="9">
    <source>
        <dbReference type="ARBA" id="ARBA00022801"/>
    </source>
</evidence>
<evidence type="ECO:0000256" key="13">
    <source>
        <dbReference type="ARBA" id="ARBA00022884"/>
    </source>
</evidence>
<dbReference type="InterPro" id="IPR001650">
    <property type="entry name" value="Helicase_C-like"/>
</dbReference>
<evidence type="ECO:0000256" key="14">
    <source>
        <dbReference type="ARBA" id="ARBA00023158"/>
    </source>
</evidence>
<dbReference type="EMBL" id="JBANAX010000379">
    <property type="protein sequence ID" value="KAL1211484.1"/>
    <property type="molecule type" value="Genomic_DNA"/>
</dbReference>
<dbReference type="InterPro" id="IPR003100">
    <property type="entry name" value="PAZ_dom"/>
</dbReference>
<keyword evidence="13 18" id="KW-0694">RNA-binding</keyword>
<dbReference type="CDD" id="cd18034">
    <property type="entry name" value="DEXHc_dicer"/>
    <property type="match status" value="1"/>
</dbReference>
<dbReference type="PROSITE" id="PS51327">
    <property type="entry name" value="DICER_DSRBF"/>
    <property type="match status" value="1"/>
</dbReference>
<dbReference type="CDD" id="cd00593">
    <property type="entry name" value="RIBOc"/>
    <property type="match status" value="2"/>
</dbReference>
<sequence length="1390" mass="157740">MDANEMKTETTDQVSASPLQFARSYQVEALEKAIKQNTIVFLETGSGKTLIAIMLLRSYAYLFRKPSPCFSVFLVPQVVLVTQQAEALKRHTDLQVGMYWGDMGVDFWDSSTWKQEVDKYEVLVMTPAILLHALRHSFLNFSMIKVLIVDECHHAGGKHPYACIMREFYHKELNSATSNVPRIFGMTASLVKTKGADLNSYWKRIHELETLMNSKVYTCENESVLAEHVPFSKAIFKNYQHMEIPSSKRARLVEKLEKLTIKHRLSLATLDLKSSTVDSIEKRLSRLSSTLTYCLDDLGILLAQKAAQSLSASQNDFVLWDQLNMFSETFVKRFCSDASEAFLADIPHCLNWSVANIKGNMDAGLLTSKTLCLVESLLGYSSLENIRCIIFVDRVITAIVMESFLAEILPNYNNWKTKYVAGNNSGLQNQTRKKQNEIVEDFRRGLVNIIVATSILEEGLDVQSCNLVIKFDPAPNICSFIQSRGRARVLNSDYLMMVEKEDWLTQSRLMTYLSGGKRMREESLHHSLVPCPPLPDDSDEDFFRVNSTGAIVTLSSSVSLIYHYCSRLPSDEYFKPAPRFDVNKDQGICTLYLPKSCPVKQVSVQGHGNVLKKAVCLEACIQLHKVGALSDHLVPDMVVAETVEQKLGKIHYNSEQPCYFPPELVSQYSAQSQTTYHFYLIRMKPNSPRDIHFNDIILGTRVPLEDDVGNTDFHLEDHRGTIAVTLSYVGSFHLTQEEVLLCRRFQITLFRVLLDHNVENLMEALDGLHLRDGVALDYLLVPSTQSHEPALINWTVIRSVNLTCQKAWEKHVNCSAKSASRILHTKDSMFCSCAVENALVYTPHNGYVYCTKGLLNNLNAKSLLTKRSSGDQTYIEYYEKRHEIQLNFVDEPLLNARHIFTLHNYLHMPKKKKEKEHDRQFVELPPELCCVILSPISVDMIYSYTFIPSVIKRIESLLLAYNLKKNIPKVNIPTIKVLEAITTKKCQDKFHLESLETLGDSFLKYAVCQQLFQQCHTLHEGLLSMKKDGMISNVMLCKFGCQQKLQGFIRNECFEPTSWMIPGQSSAAYALVNETLPDSRNIYVAKRRNLKRKSVADVVESLIGAYLSEGGELAALMFMNWVGIKVDFTTTKIQREASIQAEKLVNVGYIELLLKYIFEDKSLLVEALTHGSYMIPEIPRCYQRLEFLGDSVLDYLITKHLYDKYPCMSPGLLTDMRSASVNNECYAQVAVKANLHKHILHASHDLYRHISRTVSEFEQSSLHSNFGWDSHIAFPKVLGDVIESLAGAIFVDSGYNKEVVFASIKPLLGCMITPETVKLHPVRELTELCQKAQLDLSKAKCFKNGEAHFTVEVKAKEMSFAHTAKAFDKKMAKKMAYKEVLNSLKKSLNS</sequence>
<dbReference type="FunFam" id="3.30.160.380:FF:000001">
    <property type="entry name" value="Endoribonuclease dicer-like 1"/>
    <property type="match status" value="1"/>
</dbReference>
<evidence type="ECO:0000256" key="16">
    <source>
        <dbReference type="ARBA" id="ARBA00023242"/>
    </source>
</evidence>
<dbReference type="Pfam" id="PF02170">
    <property type="entry name" value="PAZ"/>
    <property type="match status" value="1"/>
</dbReference>
<dbReference type="SMART" id="SM00490">
    <property type="entry name" value="HELICc"/>
    <property type="match status" value="1"/>
</dbReference>
<dbReference type="Gene3D" id="3.30.160.20">
    <property type="match status" value="1"/>
</dbReference>
<dbReference type="Proteomes" id="UP001558713">
    <property type="component" value="Unassembled WGS sequence"/>
</dbReference>
<dbReference type="InterPro" id="IPR027417">
    <property type="entry name" value="P-loop_NTPase"/>
</dbReference>
<dbReference type="SMART" id="SM00535">
    <property type="entry name" value="RIBOc"/>
    <property type="match status" value="2"/>
</dbReference>
<dbReference type="PANTHER" id="PTHR14950">
    <property type="entry name" value="DICER-RELATED"/>
    <property type="match status" value="1"/>
</dbReference>
<evidence type="ECO:0000259" key="22">
    <source>
        <dbReference type="PROSITE" id="PS51192"/>
    </source>
</evidence>
<comment type="similarity">
    <text evidence="17 18">Belongs to the helicase family. Dicer subfamily.</text>
</comment>
<evidence type="ECO:0000256" key="2">
    <source>
        <dbReference type="ARBA" id="ARBA00001946"/>
    </source>
</evidence>
<organism evidence="25 26">
    <name type="scientific">Cardamine amara subsp. amara</name>
    <dbReference type="NCBI Taxonomy" id="228776"/>
    <lineage>
        <taxon>Eukaryota</taxon>
        <taxon>Viridiplantae</taxon>
        <taxon>Streptophyta</taxon>
        <taxon>Embryophyta</taxon>
        <taxon>Tracheophyta</taxon>
        <taxon>Spermatophyta</taxon>
        <taxon>Magnoliopsida</taxon>
        <taxon>eudicotyledons</taxon>
        <taxon>Gunneridae</taxon>
        <taxon>Pentapetalae</taxon>
        <taxon>rosids</taxon>
        <taxon>malvids</taxon>
        <taxon>Brassicales</taxon>
        <taxon>Brassicaceae</taxon>
        <taxon>Cardamineae</taxon>
        <taxon>Cardamine</taxon>
    </lineage>
</organism>
<comment type="cofactor">
    <cofactor evidence="2">
        <name>Mg(2+)</name>
        <dbReference type="ChEBI" id="CHEBI:18420"/>
    </cofactor>
</comment>
<evidence type="ECO:0000313" key="26">
    <source>
        <dbReference type="Proteomes" id="UP001558713"/>
    </source>
</evidence>
<keyword evidence="9" id="KW-0378">Hydrolase</keyword>
<evidence type="ECO:0000259" key="23">
    <source>
        <dbReference type="PROSITE" id="PS51194"/>
    </source>
</evidence>
<feature type="domain" description="Helicase C-terminal" evidence="23">
    <location>
        <begin position="378"/>
        <end position="539"/>
    </location>
</feature>
<dbReference type="SMART" id="SM00487">
    <property type="entry name" value="DEXDc"/>
    <property type="match status" value="1"/>
</dbReference>
<dbReference type="SUPFAM" id="SSF101690">
    <property type="entry name" value="PAZ domain"/>
    <property type="match status" value="1"/>
</dbReference>
<dbReference type="GO" id="GO:0005634">
    <property type="term" value="C:nucleus"/>
    <property type="evidence" value="ECO:0007669"/>
    <property type="project" value="UniProtKB-SubCell"/>
</dbReference>
<name>A0ABD1B420_CARAN</name>
<feature type="domain" description="RNase III" evidence="20">
    <location>
        <begin position="954"/>
        <end position="1111"/>
    </location>
</feature>
<evidence type="ECO:0000256" key="18">
    <source>
        <dbReference type="PROSITE-ProRule" id="PRU00657"/>
    </source>
</evidence>
<dbReference type="InterPro" id="IPR036085">
    <property type="entry name" value="PAZ_dom_sf"/>
</dbReference>
<dbReference type="Pfam" id="PF00271">
    <property type="entry name" value="Helicase_C"/>
    <property type="match status" value="1"/>
</dbReference>
<dbReference type="InterPro" id="IPR038248">
    <property type="entry name" value="Dicer_dimer_sf"/>
</dbReference>
<keyword evidence="26" id="KW-1185">Reference proteome</keyword>
<dbReference type="Pfam" id="PF00636">
    <property type="entry name" value="Ribonuclease_3"/>
    <property type="match status" value="2"/>
</dbReference>
<dbReference type="SUPFAM" id="SSF54768">
    <property type="entry name" value="dsRNA-binding domain-like"/>
    <property type="match status" value="1"/>
</dbReference>
<keyword evidence="15" id="KW-0464">Manganese</keyword>
<proteinExistence type="inferred from homology"/>
<comment type="cofactor">
    <cofactor evidence="1">
        <name>Mn(2+)</name>
        <dbReference type="ChEBI" id="CHEBI:29035"/>
    </cofactor>
</comment>
<evidence type="ECO:0000259" key="20">
    <source>
        <dbReference type="PROSITE" id="PS50142"/>
    </source>
</evidence>
<evidence type="ECO:0000313" key="25">
    <source>
        <dbReference type="EMBL" id="KAL1211484.1"/>
    </source>
</evidence>
<keyword evidence="16" id="KW-0539">Nucleus</keyword>
<gene>
    <name evidence="25" type="ORF">V5N11_023497</name>
</gene>
<evidence type="ECO:0000256" key="11">
    <source>
        <dbReference type="ARBA" id="ARBA00022840"/>
    </source>
</evidence>
<dbReference type="InterPro" id="IPR036389">
    <property type="entry name" value="RNase_III_sf"/>
</dbReference>
<protein>
    <submittedName>
        <fullName evidence="25">Endoribonuclease Dicer-like protein</fullName>
    </submittedName>
</protein>
<keyword evidence="11" id="KW-0067">ATP-binding</keyword>
<dbReference type="GO" id="GO:0005524">
    <property type="term" value="F:ATP binding"/>
    <property type="evidence" value="ECO:0007669"/>
    <property type="project" value="UniProtKB-KW"/>
</dbReference>
<dbReference type="Gene3D" id="2.170.260.10">
    <property type="entry name" value="paz domain"/>
    <property type="match status" value="1"/>
</dbReference>
<evidence type="ECO:0000256" key="5">
    <source>
        <dbReference type="ARBA" id="ARBA00022723"/>
    </source>
</evidence>
<keyword evidence="10" id="KW-0347">Helicase</keyword>
<dbReference type="GO" id="GO:0016787">
    <property type="term" value="F:hydrolase activity"/>
    <property type="evidence" value="ECO:0007669"/>
    <property type="project" value="UniProtKB-KW"/>
</dbReference>
<evidence type="ECO:0000256" key="6">
    <source>
        <dbReference type="ARBA" id="ARBA00022737"/>
    </source>
</evidence>
<dbReference type="InterPro" id="IPR014720">
    <property type="entry name" value="dsRBD_dom"/>
</dbReference>
<dbReference type="Gene3D" id="1.10.1520.10">
    <property type="entry name" value="Ribonuclease III domain"/>
    <property type="match status" value="2"/>
</dbReference>
<feature type="domain" description="Helicase ATP-binding" evidence="22">
    <location>
        <begin position="29"/>
        <end position="208"/>
    </location>
</feature>
<dbReference type="SUPFAM" id="SSF52540">
    <property type="entry name" value="P-loop containing nucleoside triphosphate hydrolases"/>
    <property type="match status" value="1"/>
</dbReference>
<evidence type="ECO:0000256" key="7">
    <source>
        <dbReference type="ARBA" id="ARBA00022741"/>
    </source>
</evidence>
<dbReference type="InterPro" id="IPR005034">
    <property type="entry name" value="Dicer_dimerisation"/>
</dbReference>
<evidence type="ECO:0000256" key="12">
    <source>
        <dbReference type="ARBA" id="ARBA00022842"/>
    </source>
</evidence>
<feature type="domain" description="DRBM" evidence="19">
    <location>
        <begin position="1320"/>
        <end position="1386"/>
    </location>
</feature>
<dbReference type="FunFam" id="3.40.50.300:FF:000705">
    <property type="entry name" value="Endoribonuclease dicer-like protein"/>
    <property type="match status" value="1"/>
</dbReference>
<keyword evidence="6" id="KW-0677">Repeat</keyword>
<evidence type="ECO:0000259" key="19">
    <source>
        <dbReference type="PROSITE" id="PS50137"/>
    </source>
</evidence>
<reference evidence="25 26" key="1">
    <citation type="submission" date="2024-04" db="EMBL/GenBank/DDBJ databases">
        <title>Genome assembly C_amara_ONT_v2.</title>
        <authorList>
            <person name="Yant L."/>
            <person name="Moore C."/>
            <person name="Slenker M."/>
        </authorList>
    </citation>
    <scope>NUCLEOTIDE SEQUENCE [LARGE SCALE GENOMIC DNA]</scope>
    <source>
        <tissue evidence="25">Leaf</tissue>
    </source>
</reference>
<comment type="subcellular location">
    <subcellularLocation>
        <location evidence="3">Nucleus</location>
    </subcellularLocation>
</comment>
<comment type="caution">
    <text evidence="25">The sequence shown here is derived from an EMBL/GenBank/DDBJ whole genome shotgun (WGS) entry which is preliminary data.</text>
</comment>
<evidence type="ECO:0000256" key="1">
    <source>
        <dbReference type="ARBA" id="ARBA00001936"/>
    </source>
</evidence>
<dbReference type="InterPro" id="IPR011545">
    <property type="entry name" value="DEAD/DEAH_box_helicase_dom"/>
</dbReference>
<keyword evidence="12" id="KW-0460">Magnesium</keyword>
<evidence type="ECO:0000256" key="17">
    <source>
        <dbReference type="ARBA" id="ARBA00035116"/>
    </source>
</evidence>
<dbReference type="PROSITE" id="PS50142">
    <property type="entry name" value="RNASE_3_2"/>
    <property type="match status" value="2"/>
</dbReference>
<feature type="domain" description="Dicer dsRNA-binding fold" evidence="24">
    <location>
        <begin position="557"/>
        <end position="643"/>
    </location>
</feature>
<dbReference type="GO" id="GO:0046872">
    <property type="term" value="F:metal ion binding"/>
    <property type="evidence" value="ECO:0007669"/>
    <property type="project" value="UniProtKB-KW"/>
</dbReference>
<feature type="domain" description="RNase III" evidence="20">
    <location>
        <begin position="1147"/>
        <end position="1294"/>
    </location>
</feature>
<dbReference type="GO" id="GO:0004386">
    <property type="term" value="F:helicase activity"/>
    <property type="evidence" value="ECO:0007669"/>
    <property type="project" value="UniProtKB-KW"/>
</dbReference>
<evidence type="ECO:0000259" key="21">
    <source>
        <dbReference type="PROSITE" id="PS50821"/>
    </source>
</evidence>
<dbReference type="Pfam" id="PF00270">
    <property type="entry name" value="DEAD"/>
    <property type="match status" value="1"/>
</dbReference>
<evidence type="ECO:0000256" key="3">
    <source>
        <dbReference type="ARBA" id="ARBA00004123"/>
    </source>
</evidence>
<keyword evidence="4" id="KW-0540">Nuclease</keyword>
<dbReference type="PANTHER" id="PTHR14950:SF70">
    <property type="entry name" value="ENDORIBONUCLEASE DICER HOMOLOG 2"/>
    <property type="match status" value="1"/>
</dbReference>
<evidence type="ECO:0000256" key="8">
    <source>
        <dbReference type="ARBA" id="ARBA00022759"/>
    </source>
</evidence>
<dbReference type="InterPro" id="IPR014001">
    <property type="entry name" value="Helicase_ATP-bd"/>
</dbReference>
<dbReference type="GO" id="GO:0010267">
    <property type="term" value="P:ta-siRNA processing"/>
    <property type="evidence" value="ECO:0007669"/>
    <property type="project" value="UniProtKB-ARBA"/>
</dbReference>
<dbReference type="InterPro" id="IPR000999">
    <property type="entry name" value="RNase_III_dom"/>
</dbReference>
<evidence type="ECO:0000259" key="24">
    <source>
        <dbReference type="PROSITE" id="PS51327"/>
    </source>
</evidence>
<keyword evidence="14" id="KW-0943">RNA-mediated gene silencing</keyword>
<evidence type="ECO:0000256" key="10">
    <source>
        <dbReference type="ARBA" id="ARBA00022806"/>
    </source>
</evidence>
<evidence type="ECO:0000256" key="4">
    <source>
        <dbReference type="ARBA" id="ARBA00022722"/>
    </source>
</evidence>
<keyword evidence="5" id="KW-0479">Metal-binding</keyword>
<dbReference type="Gene3D" id="3.40.50.300">
    <property type="entry name" value="P-loop containing nucleotide triphosphate hydrolases"/>
    <property type="match status" value="2"/>
</dbReference>
<dbReference type="PROSITE" id="PS50821">
    <property type="entry name" value="PAZ"/>
    <property type="match status" value="1"/>
</dbReference>
<dbReference type="FunFam" id="1.10.1520.10:FF:000004">
    <property type="entry name" value="Endoribonuclease dicer-like 1"/>
    <property type="match status" value="1"/>
</dbReference>
<dbReference type="Gene3D" id="3.30.160.380">
    <property type="entry name" value="Dicer dimerisation domain"/>
    <property type="match status" value="1"/>
</dbReference>